<keyword evidence="3" id="KW-0677">Repeat</keyword>
<organism evidence="13 14">
    <name type="scientific">Liparis tanakae</name>
    <name type="common">Tanaka's snailfish</name>
    <dbReference type="NCBI Taxonomy" id="230148"/>
    <lineage>
        <taxon>Eukaryota</taxon>
        <taxon>Metazoa</taxon>
        <taxon>Chordata</taxon>
        <taxon>Craniata</taxon>
        <taxon>Vertebrata</taxon>
        <taxon>Euteleostomi</taxon>
        <taxon>Actinopterygii</taxon>
        <taxon>Neopterygii</taxon>
        <taxon>Teleostei</taxon>
        <taxon>Neoteleostei</taxon>
        <taxon>Acanthomorphata</taxon>
        <taxon>Eupercaria</taxon>
        <taxon>Perciformes</taxon>
        <taxon>Cottioidei</taxon>
        <taxon>Cottales</taxon>
        <taxon>Liparidae</taxon>
        <taxon>Liparis</taxon>
    </lineage>
</organism>
<dbReference type="SMART" id="SM00355">
    <property type="entry name" value="ZnF_C2H2"/>
    <property type="match status" value="4"/>
</dbReference>
<dbReference type="SUPFAM" id="SSF57667">
    <property type="entry name" value="beta-beta-alpha zinc fingers"/>
    <property type="match status" value="2"/>
</dbReference>
<evidence type="ECO:0000256" key="2">
    <source>
        <dbReference type="ARBA" id="ARBA00022723"/>
    </source>
</evidence>
<keyword evidence="14" id="KW-1185">Reference proteome</keyword>
<feature type="compositionally biased region" description="Basic and acidic residues" evidence="11">
    <location>
        <begin position="517"/>
        <end position="535"/>
    </location>
</feature>
<dbReference type="EMBL" id="SRLO01000126">
    <property type="protein sequence ID" value="TNN73342.1"/>
    <property type="molecule type" value="Genomic_DNA"/>
</dbReference>
<dbReference type="OrthoDB" id="8908278at2759"/>
<keyword evidence="8" id="KW-0804">Transcription</keyword>
<feature type="region of interest" description="Disordered" evidence="11">
    <location>
        <begin position="505"/>
        <end position="553"/>
    </location>
</feature>
<evidence type="ECO:0000256" key="10">
    <source>
        <dbReference type="PROSITE-ProRule" id="PRU00042"/>
    </source>
</evidence>
<keyword evidence="9" id="KW-0539">Nucleus</keyword>
<dbReference type="GO" id="GO:0000981">
    <property type="term" value="F:DNA-binding transcription factor activity, RNA polymerase II-specific"/>
    <property type="evidence" value="ECO:0007669"/>
    <property type="project" value="TreeGrafter"/>
</dbReference>
<dbReference type="Pfam" id="PF00096">
    <property type="entry name" value="zf-C2H2"/>
    <property type="match status" value="1"/>
</dbReference>
<dbReference type="PROSITE" id="PS00028">
    <property type="entry name" value="ZINC_FINGER_C2H2_1"/>
    <property type="match status" value="4"/>
</dbReference>
<dbReference type="Gene3D" id="3.30.160.60">
    <property type="entry name" value="Classic Zinc Finger"/>
    <property type="match status" value="2"/>
</dbReference>
<feature type="domain" description="C2H2-type" evidence="12">
    <location>
        <begin position="184"/>
        <end position="211"/>
    </location>
</feature>
<evidence type="ECO:0000256" key="6">
    <source>
        <dbReference type="ARBA" id="ARBA00023015"/>
    </source>
</evidence>
<keyword evidence="7" id="KW-0238">DNA-binding</keyword>
<evidence type="ECO:0000256" key="11">
    <source>
        <dbReference type="SAM" id="MobiDB-lite"/>
    </source>
</evidence>
<gene>
    <name evidence="13" type="primary">ZBTB39_1</name>
    <name evidence="13" type="ORF">EYF80_016505</name>
</gene>
<keyword evidence="2" id="KW-0479">Metal-binding</keyword>
<feature type="compositionally biased region" description="Low complexity" evidence="11">
    <location>
        <begin position="448"/>
        <end position="460"/>
    </location>
</feature>
<dbReference type="PROSITE" id="PS50157">
    <property type="entry name" value="ZINC_FINGER_C2H2_2"/>
    <property type="match status" value="4"/>
</dbReference>
<keyword evidence="5" id="KW-0862">Zinc</keyword>
<dbReference type="GO" id="GO:0005634">
    <property type="term" value="C:nucleus"/>
    <property type="evidence" value="ECO:0007669"/>
    <property type="project" value="UniProtKB-SubCell"/>
</dbReference>
<dbReference type="FunFam" id="3.30.160.60:FF:000325">
    <property type="entry name" value="ZFP90 zinc finger protein"/>
    <property type="match status" value="1"/>
</dbReference>
<evidence type="ECO:0000313" key="13">
    <source>
        <dbReference type="EMBL" id="TNN73342.1"/>
    </source>
</evidence>
<keyword evidence="4 10" id="KW-0863">Zinc-finger</keyword>
<proteinExistence type="predicted"/>
<feature type="domain" description="C2H2-type" evidence="12">
    <location>
        <begin position="212"/>
        <end position="239"/>
    </location>
</feature>
<dbReference type="InterPro" id="IPR036236">
    <property type="entry name" value="Znf_C2H2_sf"/>
</dbReference>
<evidence type="ECO:0000256" key="7">
    <source>
        <dbReference type="ARBA" id="ARBA00023125"/>
    </source>
</evidence>
<evidence type="ECO:0000256" key="5">
    <source>
        <dbReference type="ARBA" id="ARBA00022833"/>
    </source>
</evidence>
<dbReference type="GO" id="GO:0008270">
    <property type="term" value="F:zinc ion binding"/>
    <property type="evidence" value="ECO:0007669"/>
    <property type="project" value="UniProtKB-KW"/>
</dbReference>
<reference evidence="13 14" key="1">
    <citation type="submission" date="2019-03" db="EMBL/GenBank/DDBJ databases">
        <title>First draft genome of Liparis tanakae, snailfish: a comprehensive survey of snailfish specific genes.</title>
        <authorList>
            <person name="Kim W."/>
            <person name="Song I."/>
            <person name="Jeong J.-H."/>
            <person name="Kim D."/>
            <person name="Kim S."/>
            <person name="Ryu S."/>
            <person name="Song J.Y."/>
            <person name="Lee S.K."/>
        </authorList>
    </citation>
    <scope>NUCLEOTIDE SEQUENCE [LARGE SCALE GENOMIC DNA]</scope>
    <source>
        <tissue evidence="13">Muscle</tissue>
    </source>
</reference>
<evidence type="ECO:0000256" key="8">
    <source>
        <dbReference type="ARBA" id="ARBA00023163"/>
    </source>
</evidence>
<dbReference type="PANTHER" id="PTHR24394">
    <property type="entry name" value="ZINC FINGER PROTEIN"/>
    <property type="match status" value="1"/>
</dbReference>
<sequence>MTTHAEEAAAKEREQLALRTYRVGGGGGGGGAAAGGEELHCFLCPQTFRSASAFQYHLGLHSSESPGSLGGVRAQGWLGKHKAEQTLECLPSSSSQRDAGSLVKMSNMGLGLGMSFGVPDKFFQGALQSLPTGVLSNGNSGQDGGVGAAGVRGKWYRCRYCGKCFAHSGEFTYHLRIHTGEKPYQCKVCQRFFRGRSTMICHLKTHAGALMYRCTVCGLFFSTLKMVSSHMELHTDHLPPDFNIEQTFILAGAGVTQLALLPRVQPAPVGRVGPGPRPQLVHRGLSGYVVHHGVDQVAAEALAQEVVEDGVGDAVEQRQALHHVVREVEHVHRVAAEEERLQVVEDDHEHGQVVGQPAHDEHQGVQVHQPHVPTALHIRRRLNRAGDQHVAGDDDGGGDHELENQAEDRHGDEPLGVVLLGHHVAARLVHLQKIHVDVLHQTEEQGERPQASAEQPAAPARHGEEGGKRGLGQGQVALQGHEGQEEGAAVEVDHVDEVGELAEEASPEPNAVHGHLHHEEGHDDDHHQVRQAHVDDAEEDRVGGVPPAPVDPDDEAVLQQAHHEDEEVDQEEGDAAVLSGILQLEGALVDVPRGAVEGVQREVVLLAAHGLGREAEKKNGFRSEVYVYFGDNLVTL</sequence>
<evidence type="ECO:0000256" key="4">
    <source>
        <dbReference type="ARBA" id="ARBA00022771"/>
    </source>
</evidence>
<dbReference type="AlphaFoldDB" id="A0A4Z2I7T8"/>
<feature type="domain" description="C2H2-type" evidence="12">
    <location>
        <begin position="156"/>
        <end position="183"/>
    </location>
</feature>
<evidence type="ECO:0000313" key="14">
    <source>
        <dbReference type="Proteomes" id="UP000314294"/>
    </source>
</evidence>
<comment type="caution">
    <text evidence="13">The sequence shown here is derived from an EMBL/GenBank/DDBJ whole genome shotgun (WGS) entry which is preliminary data.</text>
</comment>
<comment type="subcellular location">
    <subcellularLocation>
        <location evidence="1">Nucleus</location>
    </subcellularLocation>
</comment>
<evidence type="ECO:0000256" key="3">
    <source>
        <dbReference type="ARBA" id="ARBA00022737"/>
    </source>
</evidence>
<dbReference type="InterPro" id="IPR013087">
    <property type="entry name" value="Znf_C2H2_type"/>
</dbReference>
<feature type="domain" description="C2H2-type" evidence="12">
    <location>
        <begin position="39"/>
        <end position="66"/>
    </location>
</feature>
<dbReference type="FunFam" id="3.30.160.60:FF:000710">
    <property type="entry name" value="Zinc finger protein 768"/>
    <property type="match status" value="1"/>
</dbReference>
<accession>A0A4Z2I7T8</accession>
<evidence type="ECO:0000256" key="9">
    <source>
        <dbReference type="ARBA" id="ARBA00023242"/>
    </source>
</evidence>
<dbReference type="Proteomes" id="UP000314294">
    <property type="component" value="Unassembled WGS sequence"/>
</dbReference>
<name>A0A4Z2I7T8_9TELE</name>
<evidence type="ECO:0000259" key="12">
    <source>
        <dbReference type="PROSITE" id="PS50157"/>
    </source>
</evidence>
<protein>
    <submittedName>
        <fullName evidence="13">Zinc finger and BTB domain-containing protein 39</fullName>
    </submittedName>
</protein>
<evidence type="ECO:0000256" key="1">
    <source>
        <dbReference type="ARBA" id="ARBA00004123"/>
    </source>
</evidence>
<dbReference type="GO" id="GO:0003677">
    <property type="term" value="F:DNA binding"/>
    <property type="evidence" value="ECO:0007669"/>
    <property type="project" value="UniProtKB-KW"/>
</dbReference>
<dbReference type="PANTHER" id="PTHR24394:SF43">
    <property type="entry name" value="ZINC FINGER AND BTB DOMAIN CONTAINING 39"/>
    <property type="match status" value="1"/>
</dbReference>
<keyword evidence="6" id="KW-0805">Transcription regulation</keyword>
<feature type="region of interest" description="Disordered" evidence="11">
    <location>
        <begin position="442"/>
        <end position="472"/>
    </location>
</feature>